<keyword evidence="3" id="KW-1185">Reference proteome</keyword>
<dbReference type="AlphaFoldDB" id="A0A1Y2A5W0"/>
<feature type="region of interest" description="Disordered" evidence="1">
    <location>
        <begin position="1"/>
        <end position="46"/>
    </location>
</feature>
<reference evidence="2 3" key="1">
    <citation type="submission" date="2016-07" db="EMBL/GenBank/DDBJ databases">
        <title>Pervasive Adenine N6-methylation of Active Genes in Fungi.</title>
        <authorList>
            <consortium name="DOE Joint Genome Institute"/>
            <person name="Mondo S.J."/>
            <person name="Dannebaum R.O."/>
            <person name="Kuo R.C."/>
            <person name="Labutti K."/>
            <person name="Haridas S."/>
            <person name="Kuo A."/>
            <person name="Salamov A."/>
            <person name="Ahrendt S.R."/>
            <person name="Lipzen A."/>
            <person name="Sullivan W."/>
            <person name="Andreopoulos W.B."/>
            <person name="Clum A."/>
            <person name="Lindquist E."/>
            <person name="Daum C."/>
            <person name="Ramamoorthy G.K."/>
            <person name="Gryganskyi A."/>
            <person name="Culley D."/>
            <person name="Magnuson J.K."/>
            <person name="James T.Y."/>
            <person name="O'Malley M.A."/>
            <person name="Stajich J.E."/>
            <person name="Spatafora J.W."/>
            <person name="Visel A."/>
            <person name="Grigoriev I.V."/>
        </authorList>
    </citation>
    <scope>NUCLEOTIDE SEQUENCE [LARGE SCALE GENOMIC DNA]</scope>
    <source>
        <strain evidence="2 3">CBS 115471</strain>
    </source>
</reference>
<dbReference type="EMBL" id="MCFA01000012">
    <property type="protein sequence ID" value="ORY17415.1"/>
    <property type="molecule type" value="Genomic_DNA"/>
</dbReference>
<evidence type="ECO:0000313" key="3">
    <source>
        <dbReference type="Proteomes" id="UP000193144"/>
    </source>
</evidence>
<comment type="caution">
    <text evidence="2">The sequence shown here is derived from an EMBL/GenBank/DDBJ whole genome shotgun (WGS) entry which is preliminary data.</text>
</comment>
<protein>
    <submittedName>
        <fullName evidence="2">Uncharacterized protein</fullName>
    </submittedName>
</protein>
<evidence type="ECO:0000313" key="2">
    <source>
        <dbReference type="EMBL" id="ORY17415.1"/>
    </source>
</evidence>
<organism evidence="2 3">
    <name type="scientific">Clohesyomyces aquaticus</name>
    <dbReference type="NCBI Taxonomy" id="1231657"/>
    <lineage>
        <taxon>Eukaryota</taxon>
        <taxon>Fungi</taxon>
        <taxon>Dikarya</taxon>
        <taxon>Ascomycota</taxon>
        <taxon>Pezizomycotina</taxon>
        <taxon>Dothideomycetes</taxon>
        <taxon>Pleosporomycetidae</taxon>
        <taxon>Pleosporales</taxon>
        <taxon>Lindgomycetaceae</taxon>
        <taxon>Clohesyomyces</taxon>
    </lineage>
</organism>
<proteinExistence type="predicted"/>
<accession>A0A1Y2A5W0</accession>
<gene>
    <name evidence="2" type="ORF">BCR34DRAFT_37478</name>
</gene>
<sequence>MRCGAVRCGPRGGGCRPGAGRAVSHGQGHSSADELGMPESLASRRRSDVVVVAGLARTVVSFGRRRRDADPQPQQQKPQGTGRERRSRLHRSNSSSHPSSNNSPISLCTHCRQRQTGAGHSQPSPLWAQRMNGIRPAIACRPSFRAQDSQKQALSGLSGAPLPCTLCTSQNTAGWGPISQCAMRELTATSWSPHVRPFTLNALLWAGQYMRTGKIG</sequence>
<dbReference type="Proteomes" id="UP000193144">
    <property type="component" value="Unassembled WGS sequence"/>
</dbReference>
<evidence type="ECO:0000256" key="1">
    <source>
        <dbReference type="SAM" id="MobiDB-lite"/>
    </source>
</evidence>
<feature type="compositionally biased region" description="Low complexity" evidence="1">
    <location>
        <begin position="92"/>
        <end position="107"/>
    </location>
</feature>
<name>A0A1Y2A5W0_9PLEO</name>
<feature type="region of interest" description="Disordered" evidence="1">
    <location>
        <begin position="63"/>
        <end position="107"/>
    </location>
</feature>
<feature type="compositionally biased region" description="Low complexity" evidence="1">
    <location>
        <begin position="71"/>
        <end position="81"/>
    </location>
</feature>